<dbReference type="SUPFAM" id="SSF53098">
    <property type="entry name" value="Ribonuclease H-like"/>
    <property type="match status" value="1"/>
</dbReference>
<accession>A0A2N9EGR7</accession>
<dbReference type="GO" id="GO:0015074">
    <property type="term" value="P:DNA integration"/>
    <property type="evidence" value="ECO:0007669"/>
    <property type="project" value="InterPro"/>
</dbReference>
<name>A0A2N9EGR7_FAGSY</name>
<evidence type="ECO:0000256" key="1">
    <source>
        <dbReference type="SAM" id="Coils"/>
    </source>
</evidence>
<dbReference type="SUPFAM" id="SSF56672">
    <property type="entry name" value="DNA/RNA polymerases"/>
    <property type="match status" value="1"/>
</dbReference>
<reference evidence="4" key="1">
    <citation type="submission" date="2018-02" db="EMBL/GenBank/DDBJ databases">
        <authorList>
            <person name="Cohen D.B."/>
            <person name="Kent A.D."/>
        </authorList>
    </citation>
    <scope>NUCLEOTIDE SEQUENCE</scope>
</reference>
<dbReference type="InterPro" id="IPR036397">
    <property type="entry name" value="RNaseH_sf"/>
</dbReference>
<dbReference type="EMBL" id="OIVN01000083">
    <property type="protein sequence ID" value="SPC73943.1"/>
    <property type="molecule type" value="Genomic_DNA"/>
</dbReference>
<feature type="compositionally biased region" description="Basic and acidic residues" evidence="2">
    <location>
        <begin position="186"/>
        <end position="206"/>
    </location>
</feature>
<dbReference type="AlphaFoldDB" id="A0A2N9EGR7"/>
<evidence type="ECO:0000259" key="3">
    <source>
        <dbReference type="PROSITE" id="PS50994"/>
    </source>
</evidence>
<evidence type="ECO:0000256" key="2">
    <source>
        <dbReference type="SAM" id="MobiDB-lite"/>
    </source>
</evidence>
<feature type="coiled-coil region" evidence="1">
    <location>
        <begin position="708"/>
        <end position="739"/>
    </location>
</feature>
<feature type="domain" description="Integrase catalytic" evidence="3">
    <location>
        <begin position="608"/>
        <end position="686"/>
    </location>
</feature>
<dbReference type="Pfam" id="PF17919">
    <property type="entry name" value="RT_RNaseH_2"/>
    <property type="match status" value="1"/>
</dbReference>
<dbReference type="InterPro" id="IPR041577">
    <property type="entry name" value="RT_RNaseH_2"/>
</dbReference>
<dbReference type="Gene3D" id="3.30.420.10">
    <property type="entry name" value="Ribonuclease H-like superfamily/Ribonuclease H"/>
    <property type="match status" value="1"/>
</dbReference>
<feature type="compositionally biased region" description="Low complexity" evidence="2">
    <location>
        <begin position="31"/>
        <end position="48"/>
    </location>
</feature>
<dbReference type="Gene3D" id="3.10.10.10">
    <property type="entry name" value="HIV Type 1 Reverse Transcriptase, subunit A, domain 1"/>
    <property type="match status" value="1"/>
</dbReference>
<dbReference type="InterPro" id="IPR012337">
    <property type="entry name" value="RNaseH-like_sf"/>
</dbReference>
<dbReference type="PANTHER" id="PTHR33067:SF32">
    <property type="entry name" value="ASPARTIC PEPTIDASE DDI1-TYPE DOMAIN-CONTAINING PROTEIN"/>
    <property type="match status" value="1"/>
</dbReference>
<dbReference type="CDD" id="cd00303">
    <property type="entry name" value="retropepsin_like"/>
    <property type="match status" value="1"/>
</dbReference>
<feature type="region of interest" description="Disordered" evidence="2">
    <location>
        <begin position="26"/>
        <end position="66"/>
    </location>
</feature>
<keyword evidence="1" id="KW-0175">Coiled coil</keyword>
<feature type="region of interest" description="Disordered" evidence="2">
    <location>
        <begin position="181"/>
        <end position="223"/>
    </location>
</feature>
<dbReference type="PANTHER" id="PTHR33067">
    <property type="entry name" value="RNA-DIRECTED DNA POLYMERASE-RELATED"/>
    <property type="match status" value="1"/>
</dbReference>
<dbReference type="PROSITE" id="PS50994">
    <property type="entry name" value="INTEGRASE"/>
    <property type="match status" value="1"/>
</dbReference>
<dbReference type="InterPro" id="IPR043502">
    <property type="entry name" value="DNA/RNA_pol_sf"/>
</dbReference>
<proteinExistence type="predicted"/>
<protein>
    <recommendedName>
        <fullName evidence="3">Integrase catalytic domain-containing protein</fullName>
    </recommendedName>
</protein>
<evidence type="ECO:0000313" key="4">
    <source>
        <dbReference type="EMBL" id="SPC73943.1"/>
    </source>
</evidence>
<dbReference type="InterPro" id="IPR021109">
    <property type="entry name" value="Peptidase_aspartic_dom_sf"/>
</dbReference>
<dbReference type="Gene3D" id="2.40.70.10">
    <property type="entry name" value="Acid Proteases"/>
    <property type="match status" value="1"/>
</dbReference>
<dbReference type="InterPro" id="IPR001584">
    <property type="entry name" value="Integrase_cat-core"/>
</dbReference>
<gene>
    <name evidence="4" type="ORF">FSB_LOCUS1825</name>
</gene>
<organism evidence="4">
    <name type="scientific">Fagus sylvatica</name>
    <name type="common">Beechnut</name>
    <dbReference type="NCBI Taxonomy" id="28930"/>
    <lineage>
        <taxon>Eukaryota</taxon>
        <taxon>Viridiplantae</taxon>
        <taxon>Streptophyta</taxon>
        <taxon>Embryophyta</taxon>
        <taxon>Tracheophyta</taxon>
        <taxon>Spermatophyta</taxon>
        <taxon>Magnoliopsida</taxon>
        <taxon>eudicotyledons</taxon>
        <taxon>Gunneridae</taxon>
        <taxon>Pentapetalae</taxon>
        <taxon>rosids</taxon>
        <taxon>fabids</taxon>
        <taxon>Fagales</taxon>
        <taxon>Fagaceae</taxon>
        <taxon>Fagus</taxon>
    </lineage>
</organism>
<dbReference type="GO" id="GO:0003676">
    <property type="term" value="F:nucleic acid binding"/>
    <property type="evidence" value="ECO:0007669"/>
    <property type="project" value="InterPro"/>
</dbReference>
<sequence>MMCNGAFLNKDPNEAWQYFDQLAENAQSWDPSAPSKNSSKTKPSTTSSGGRHHLREEDDLNARISSSARKVESMELRKVNEIKLVQKEEVYGICEIMGHATHECPTIPAFKEVLHDQANAMNTYKKPFQSPYEKGKFLAQPQPNPQGQFGVNGSSASGTQHEHVKSITTLRSGKVIDKTIPTKAQKPKEFSKTKSDDKLDKSESSEAVRCPIPAPFPQRLQPPQKLSQNSEIFEIFKQVKINIPLLDAIKQIPSYAKFLKDLCTVKRKLNVQKKAFLCEQVSTIIQHNTPPKYKDPSCPTISCVIGNFKIEKALLDLGASVNLLPYSMYEQLGLGELKPTGIILQLADRSVKTPRGIVEDVLVQIDKFYFSVDFIVLDTHPVSNVLEVNAWRPKFEELPPCNIMPVPSRVEAPKLELKSLPVELKYAFLGQEETFPVIISSKLNDEQESKLLKILRMHKGAIGWTIAHIKGISPLICTHRIYLEDNVKPSREMQRRLNPNMKKVVRAEVLKLLDVGIIYPISDSKWDTPFEWTEACQEAFEKLKGTLTSAPIMQPPDWSLPFEIILDASDYAVGAILGQRKDEKPYVIYYARQIPSHWTAQDKKKFFVEALMRKYGITHKVATAYHPQTSGQVEVSNREIKHILEKTVNPDRKDWSLRLTNALWAYRTASKTHIGMSPYRLVFGKACHLPVELEHKAYWAIKQFNFNLDKASSLRKLQLNELEEIRNEAYENSRIYKERMKLRSRWTGPFIVKNVYPYGTVEIENPQNGNIFKVNGQHLKPFLENYIPEVESTPQEDPIYQD</sequence>